<evidence type="ECO:0000256" key="1">
    <source>
        <dbReference type="ARBA" id="ARBA00008791"/>
    </source>
</evidence>
<accession>A0ABS9CZS1</accession>
<dbReference type="EMBL" id="JAKGAQ010000005">
    <property type="protein sequence ID" value="MCF2872753.1"/>
    <property type="molecule type" value="Genomic_DNA"/>
</dbReference>
<reference evidence="3 4" key="1">
    <citation type="submission" date="2022-01" db="EMBL/GenBank/DDBJ databases">
        <title>Octadecabacter sp. nov., isolated from a marine alga.</title>
        <authorList>
            <person name="Jin M.S."/>
            <person name="Kim H.M."/>
            <person name="Han D.M."/>
            <person name="Jung J.J."/>
            <person name="Jeon C.O."/>
        </authorList>
    </citation>
    <scope>NUCLEOTIDE SEQUENCE [LARGE SCALE GENOMIC DNA]</scope>
    <source>
        <strain evidence="3 4">G9-8</strain>
    </source>
</reference>
<name>A0ABS9CZS1_9RHOB</name>
<comment type="caution">
    <text evidence="3">The sequence shown here is derived from an EMBL/GenBank/DDBJ whole genome shotgun (WGS) entry which is preliminary data.</text>
</comment>
<dbReference type="Pfam" id="PF00582">
    <property type="entry name" value="Usp"/>
    <property type="match status" value="1"/>
</dbReference>
<dbReference type="InterPro" id="IPR006016">
    <property type="entry name" value="UspA"/>
</dbReference>
<dbReference type="PRINTS" id="PR01438">
    <property type="entry name" value="UNVRSLSTRESS"/>
</dbReference>
<dbReference type="PANTHER" id="PTHR46268">
    <property type="entry name" value="STRESS RESPONSE PROTEIN NHAX"/>
    <property type="match status" value="1"/>
</dbReference>
<sequence length="148" mass="15586">MFSKIVVGFDGSQMSDRALRLACDLAQKYESELHLVHTPQPRTVAFAMGAVAGYHTVTTMPSAAEIKEGNAKMLAAGKAIATEHGQTIAQTHVKSGEPGDVIVQYADKVGADLIVSGRHGHGVFSAMVQGSTSLRINHIAKCATLSVI</sequence>
<comment type="similarity">
    <text evidence="1">Belongs to the universal stress protein A family.</text>
</comment>
<proteinExistence type="inferred from homology"/>
<evidence type="ECO:0000313" key="3">
    <source>
        <dbReference type="EMBL" id="MCF2872753.1"/>
    </source>
</evidence>
<evidence type="ECO:0000313" key="4">
    <source>
        <dbReference type="Proteomes" id="UP001200557"/>
    </source>
</evidence>
<dbReference type="InterPro" id="IPR006015">
    <property type="entry name" value="Universal_stress_UspA"/>
</dbReference>
<dbReference type="Gene3D" id="3.40.50.620">
    <property type="entry name" value="HUPs"/>
    <property type="match status" value="1"/>
</dbReference>
<dbReference type="InterPro" id="IPR014729">
    <property type="entry name" value="Rossmann-like_a/b/a_fold"/>
</dbReference>
<dbReference type="RefSeq" id="WP_235227080.1">
    <property type="nucleotide sequence ID" value="NZ_JAKGAQ010000005.1"/>
</dbReference>
<feature type="domain" description="UspA" evidence="2">
    <location>
        <begin position="1"/>
        <end position="145"/>
    </location>
</feature>
<gene>
    <name evidence="3" type="ORF">L0664_16925</name>
</gene>
<dbReference type="SUPFAM" id="SSF52402">
    <property type="entry name" value="Adenine nucleotide alpha hydrolases-like"/>
    <property type="match status" value="1"/>
</dbReference>
<dbReference type="CDD" id="cd00293">
    <property type="entry name" value="USP-like"/>
    <property type="match status" value="1"/>
</dbReference>
<dbReference type="Proteomes" id="UP001200557">
    <property type="component" value="Unassembled WGS sequence"/>
</dbReference>
<organism evidence="3 4">
    <name type="scientific">Octadecabacter dasysiphoniae</name>
    <dbReference type="NCBI Taxonomy" id="2909341"/>
    <lineage>
        <taxon>Bacteria</taxon>
        <taxon>Pseudomonadati</taxon>
        <taxon>Pseudomonadota</taxon>
        <taxon>Alphaproteobacteria</taxon>
        <taxon>Rhodobacterales</taxon>
        <taxon>Roseobacteraceae</taxon>
        <taxon>Octadecabacter</taxon>
    </lineage>
</organism>
<protein>
    <submittedName>
        <fullName evidence="3">Universal stress protein</fullName>
    </submittedName>
</protein>
<keyword evidence="4" id="KW-1185">Reference proteome</keyword>
<dbReference type="PANTHER" id="PTHR46268:SF6">
    <property type="entry name" value="UNIVERSAL STRESS PROTEIN UP12"/>
    <property type="match status" value="1"/>
</dbReference>
<evidence type="ECO:0000259" key="2">
    <source>
        <dbReference type="Pfam" id="PF00582"/>
    </source>
</evidence>